<dbReference type="InterPro" id="IPR036291">
    <property type="entry name" value="NAD(P)-bd_dom_sf"/>
</dbReference>
<comment type="similarity">
    <text evidence="1">Belongs to the short-chain dehydrogenases/reductases (SDR) family.</text>
</comment>
<name>A0ABR3W7P1_9PEZI</name>
<comment type="caution">
    <text evidence="4">The sequence shown here is derived from an EMBL/GenBank/DDBJ whole genome shotgun (WGS) entry which is preliminary data.</text>
</comment>
<sequence>MPIYKHDGPVDSQAEFDVGNVRGKLAIVTGGANGLGEAYVRTLQSAGCKVIIGDINAEKGKALEAELPGTKFVKCDTTNWEDQLELFRTAASFSADGRISYVVANAGIARADEVFTYSGDDAEPTKPDLSIAEINITGTLYTAKLAFHYFVKQNGQTPSPAQQDTCLVLIGSGAAFLDCPRAPQYAASKWAARGMMHSLRRTAHFYSSRVNVISPWYVRTSILTEEAFQNVSRAGVEFATVEDAGQCLLHILADAGVNGHSFFVSARKWAPRGYVDLGIDDYDSELIQEIQRDQLLSAPVEAGLFIDPYEGAKKAEW</sequence>
<dbReference type="SUPFAM" id="SSF51735">
    <property type="entry name" value="NAD(P)-binding Rossmann-fold domains"/>
    <property type="match status" value="1"/>
</dbReference>
<keyword evidence="3" id="KW-0560">Oxidoreductase</keyword>
<evidence type="ECO:0000313" key="4">
    <source>
        <dbReference type="EMBL" id="KAL1855252.1"/>
    </source>
</evidence>
<dbReference type="PANTHER" id="PTHR43180:SF31">
    <property type="entry name" value="CHAIN DEHYDROGENASE_REDUCTASE, PUTATIVE (AFU_ORTHOLOGUE AFUA_2G16570)-RELATED"/>
    <property type="match status" value="1"/>
</dbReference>
<accession>A0ABR3W7P1</accession>
<dbReference type="PANTHER" id="PTHR43180">
    <property type="entry name" value="3-OXOACYL-(ACYL-CARRIER-PROTEIN) REDUCTASE (AFU_ORTHOLOGUE AFUA_6G11210)"/>
    <property type="match status" value="1"/>
</dbReference>
<evidence type="ECO:0000256" key="1">
    <source>
        <dbReference type="ARBA" id="ARBA00006484"/>
    </source>
</evidence>
<evidence type="ECO:0008006" key="6">
    <source>
        <dbReference type="Google" id="ProtNLM"/>
    </source>
</evidence>
<dbReference type="InterPro" id="IPR002347">
    <property type="entry name" value="SDR_fam"/>
</dbReference>
<keyword evidence="5" id="KW-1185">Reference proteome</keyword>
<dbReference type="Proteomes" id="UP001583177">
    <property type="component" value="Unassembled WGS sequence"/>
</dbReference>
<reference evidence="4 5" key="1">
    <citation type="journal article" date="2024" name="IMA Fungus">
        <title>IMA Genome - F19 : A genome assembly and annotation guide to empower mycologists, including annotated draft genome sequences of Ceratocystis pirilliformis, Diaporthe australafricana, Fusarium ophioides, Paecilomyces lecythidis, and Sporothrix stenoceras.</title>
        <authorList>
            <person name="Aylward J."/>
            <person name="Wilson A.M."/>
            <person name="Visagie C.M."/>
            <person name="Spraker J."/>
            <person name="Barnes I."/>
            <person name="Buitendag C."/>
            <person name="Ceriani C."/>
            <person name="Del Mar Angel L."/>
            <person name="du Plessis D."/>
            <person name="Fuchs T."/>
            <person name="Gasser K."/>
            <person name="Kramer D."/>
            <person name="Li W."/>
            <person name="Munsamy K."/>
            <person name="Piso A."/>
            <person name="Price J.L."/>
            <person name="Sonnekus B."/>
            <person name="Thomas C."/>
            <person name="van der Nest A."/>
            <person name="van Dijk A."/>
            <person name="van Heerden A."/>
            <person name="van Vuuren N."/>
            <person name="Yilmaz N."/>
            <person name="Duong T.A."/>
            <person name="van der Merwe N.A."/>
            <person name="Wingfield M.J."/>
            <person name="Wingfield B.D."/>
        </authorList>
    </citation>
    <scope>NUCLEOTIDE SEQUENCE [LARGE SCALE GENOMIC DNA]</scope>
    <source>
        <strain evidence="4 5">CMW 18300</strain>
    </source>
</reference>
<dbReference type="PRINTS" id="PR00081">
    <property type="entry name" value="GDHRDH"/>
</dbReference>
<evidence type="ECO:0000256" key="2">
    <source>
        <dbReference type="ARBA" id="ARBA00022857"/>
    </source>
</evidence>
<gene>
    <name evidence="4" type="ORF">Daus18300_011158</name>
</gene>
<dbReference type="Gene3D" id="3.40.50.720">
    <property type="entry name" value="NAD(P)-binding Rossmann-like Domain"/>
    <property type="match status" value="1"/>
</dbReference>
<dbReference type="Pfam" id="PF00106">
    <property type="entry name" value="adh_short"/>
    <property type="match status" value="1"/>
</dbReference>
<dbReference type="PROSITE" id="PS00061">
    <property type="entry name" value="ADH_SHORT"/>
    <property type="match status" value="1"/>
</dbReference>
<keyword evidence="2" id="KW-0521">NADP</keyword>
<dbReference type="EMBL" id="JAWRVE010000132">
    <property type="protein sequence ID" value="KAL1855252.1"/>
    <property type="molecule type" value="Genomic_DNA"/>
</dbReference>
<protein>
    <recommendedName>
        <fullName evidence="6">Short chain dehydrogenase</fullName>
    </recommendedName>
</protein>
<proteinExistence type="inferred from homology"/>
<evidence type="ECO:0000256" key="3">
    <source>
        <dbReference type="ARBA" id="ARBA00023002"/>
    </source>
</evidence>
<dbReference type="InterPro" id="IPR020904">
    <property type="entry name" value="Sc_DH/Rdtase_CS"/>
</dbReference>
<organism evidence="4 5">
    <name type="scientific">Diaporthe australafricana</name>
    <dbReference type="NCBI Taxonomy" id="127596"/>
    <lineage>
        <taxon>Eukaryota</taxon>
        <taxon>Fungi</taxon>
        <taxon>Dikarya</taxon>
        <taxon>Ascomycota</taxon>
        <taxon>Pezizomycotina</taxon>
        <taxon>Sordariomycetes</taxon>
        <taxon>Sordariomycetidae</taxon>
        <taxon>Diaporthales</taxon>
        <taxon>Diaporthaceae</taxon>
        <taxon>Diaporthe</taxon>
    </lineage>
</organism>
<evidence type="ECO:0000313" key="5">
    <source>
        <dbReference type="Proteomes" id="UP001583177"/>
    </source>
</evidence>